<dbReference type="EMBL" id="JALJOT010000004">
    <property type="protein sequence ID" value="KAK9915583.1"/>
    <property type="molecule type" value="Genomic_DNA"/>
</dbReference>
<comment type="caution">
    <text evidence="7">The sequence shown here is derived from an EMBL/GenBank/DDBJ whole genome shotgun (WGS) entry which is preliminary data.</text>
</comment>
<dbReference type="PROSITE" id="PS51471">
    <property type="entry name" value="FE2OG_OXY"/>
    <property type="match status" value="1"/>
</dbReference>
<dbReference type="PANTHER" id="PTHR10209:SF867">
    <property type="entry name" value="2-OXOGLUTARATE (2OG) AND FE(II)-DEPENDENT OXYGENASE SUPERFAMILY PROTEIN"/>
    <property type="match status" value="1"/>
</dbReference>
<dbReference type="InterPro" id="IPR005123">
    <property type="entry name" value="Oxoglu/Fe-dep_dioxygenase_dom"/>
</dbReference>
<accession>A0ABR2YUP5</accession>
<evidence type="ECO:0000259" key="6">
    <source>
        <dbReference type="PROSITE" id="PS51471"/>
    </source>
</evidence>
<name>A0ABR2YUP5_9CHLO</name>
<evidence type="ECO:0000256" key="3">
    <source>
        <dbReference type="ARBA" id="ARBA00023002"/>
    </source>
</evidence>
<dbReference type="InterPro" id="IPR026992">
    <property type="entry name" value="DIOX_N"/>
</dbReference>
<evidence type="ECO:0000313" key="7">
    <source>
        <dbReference type="EMBL" id="KAK9915583.1"/>
    </source>
</evidence>
<dbReference type="SUPFAM" id="SSF51197">
    <property type="entry name" value="Clavaminate synthase-like"/>
    <property type="match status" value="1"/>
</dbReference>
<dbReference type="InterPro" id="IPR044861">
    <property type="entry name" value="IPNS-like_FE2OG_OXY"/>
</dbReference>
<dbReference type="Pfam" id="PF03171">
    <property type="entry name" value="2OG-FeII_Oxy"/>
    <property type="match status" value="1"/>
</dbReference>
<keyword evidence="4 5" id="KW-0408">Iron</keyword>
<reference evidence="7 8" key="1">
    <citation type="journal article" date="2024" name="Nat. Commun.">
        <title>Phylogenomics reveals the evolutionary origins of lichenization in chlorophyte algae.</title>
        <authorList>
            <person name="Puginier C."/>
            <person name="Libourel C."/>
            <person name="Otte J."/>
            <person name="Skaloud P."/>
            <person name="Haon M."/>
            <person name="Grisel S."/>
            <person name="Petersen M."/>
            <person name="Berrin J.G."/>
            <person name="Delaux P.M."/>
            <person name="Dal Grande F."/>
            <person name="Keller J."/>
        </authorList>
    </citation>
    <scope>NUCLEOTIDE SEQUENCE [LARGE SCALE GENOMIC DNA]</scope>
    <source>
        <strain evidence="7 8">SAG 216-7</strain>
    </source>
</reference>
<evidence type="ECO:0000256" key="5">
    <source>
        <dbReference type="RuleBase" id="RU003682"/>
    </source>
</evidence>
<feature type="domain" description="Fe2OG dioxygenase" evidence="6">
    <location>
        <begin position="173"/>
        <end position="274"/>
    </location>
</feature>
<dbReference type="InterPro" id="IPR027443">
    <property type="entry name" value="IPNS-like_sf"/>
</dbReference>
<gene>
    <name evidence="7" type="ORF">WJX75_001145</name>
</gene>
<evidence type="ECO:0000313" key="8">
    <source>
        <dbReference type="Proteomes" id="UP001491310"/>
    </source>
</evidence>
<evidence type="ECO:0000256" key="1">
    <source>
        <dbReference type="ARBA" id="ARBA00008056"/>
    </source>
</evidence>
<proteinExistence type="inferred from homology"/>
<organism evidence="7 8">
    <name type="scientific">Coccomyxa subellipsoidea</name>
    <dbReference type="NCBI Taxonomy" id="248742"/>
    <lineage>
        <taxon>Eukaryota</taxon>
        <taxon>Viridiplantae</taxon>
        <taxon>Chlorophyta</taxon>
        <taxon>core chlorophytes</taxon>
        <taxon>Trebouxiophyceae</taxon>
        <taxon>Trebouxiophyceae incertae sedis</taxon>
        <taxon>Coccomyxaceae</taxon>
        <taxon>Coccomyxa</taxon>
    </lineage>
</organism>
<evidence type="ECO:0000256" key="4">
    <source>
        <dbReference type="ARBA" id="ARBA00023004"/>
    </source>
</evidence>
<dbReference type="Pfam" id="PF14226">
    <property type="entry name" value="DIOX_N"/>
    <property type="match status" value="1"/>
</dbReference>
<keyword evidence="3 5" id="KW-0560">Oxidoreductase</keyword>
<dbReference type="Gene3D" id="2.60.120.330">
    <property type="entry name" value="B-lactam Antibiotic, Isopenicillin N Synthase, Chain"/>
    <property type="match status" value="1"/>
</dbReference>
<keyword evidence="2 5" id="KW-0479">Metal-binding</keyword>
<dbReference type="PRINTS" id="PR00682">
    <property type="entry name" value="IPNSYNTHASE"/>
</dbReference>
<keyword evidence="8" id="KW-1185">Reference proteome</keyword>
<evidence type="ECO:0000256" key="2">
    <source>
        <dbReference type="ARBA" id="ARBA00022723"/>
    </source>
</evidence>
<sequence>MGTQIDAAVPCLDMSQQENVLAAQLRKACIDTGFFYVANHGVAEDLIEQTFEENRKFFALPEASKREILADKNNRGWTPLSEETLDTANQTEGDTKEGLYFGREVPADSPEAAQPLHGPNQWPSQELLPEYRRVSEAYFGAVTNLGMRLLRLLALALGLAPDYFLPMFGRPMLFLRPLHYIPRRSQPDQGIFAAGAHSDYGMLTLLATDDAPGLQIWLESAGRFVDVPPRKGAFIINLGDMLERWTNGLFKSTLHRVVTDGSRHRYSIPFFFEPDFDTCVECLPCCCGPDNPPRYPPTTSGQHLLDKYAQTHSGYEATSKATNGVSAHASHAGVLEGAA</sequence>
<dbReference type="PANTHER" id="PTHR10209">
    <property type="entry name" value="OXIDOREDUCTASE, 2OG-FE II OXYGENASE FAMILY PROTEIN"/>
    <property type="match status" value="1"/>
</dbReference>
<protein>
    <recommendedName>
        <fullName evidence="6">Fe2OG dioxygenase domain-containing protein</fullName>
    </recommendedName>
</protein>
<dbReference type="Proteomes" id="UP001491310">
    <property type="component" value="Unassembled WGS sequence"/>
</dbReference>
<comment type="similarity">
    <text evidence="1 5">Belongs to the iron/ascorbate-dependent oxidoreductase family.</text>
</comment>